<dbReference type="Gene3D" id="3.40.50.1240">
    <property type="entry name" value="Phosphoglycerate mutase-like"/>
    <property type="match status" value="1"/>
</dbReference>
<dbReference type="SMART" id="SM00855">
    <property type="entry name" value="PGAM"/>
    <property type="match status" value="1"/>
</dbReference>
<gene>
    <name evidence="3" type="ORF">ABY42_00895</name>
</gene>
<evidence type="ECO:0000313" key="4">
    <source>
        <dbReference type="Proteomes" id="UP000066124"/>
    </source>
</evidence>
<evidence type="ECO:0000256" key="1">
    <source>
        <dbReference type="PIRSR" id="PIRSR613078-1"/>
    </source>
</evidence>
<feature type="binding site" evidence="2">
    <location>
        <begin position="8"/>
        <end position="15"/>
    </location>
    <ligand>
        <name>substrate</name>
    </ligand>
</feature>
<dbReference type="AlphaFoldDB" id="A0A0K1IP94"/>
<accession>A0A0K1IP94</accession>
<dbReference type="PATRIC" id="fig|35746.4.peg.191"/>
<dbReference type="InterPro" id="IPR001345">
    <property type="entry name" value="PG/BPGM_mutase_AS"/>
</dbReference>
<dbReference type="PANTHER" id="PTHR48100">
    <property type="entry name" value="BROAD-SPECIFICITY PHOSPHATASE YOR283W-RELATED"/>
    <property type="match status" value="1"/>
</dbReference>
<feature type="active site" description="Tele-phosphohistidine intermediate" evidence="1">
    <location>
        <position position="9"/>
    </location>
</feature>
<dbReference type="InterPro" id="IPR050275">
    <property type="entry name" value="PGM_Phosphatase"/>
</dbReference>
<dbReference type="SUPFAM" id="SSF53254">
    <property type="entry name" value="Phosphoglycerate mutase-like"/>
    <property type="match status" value="1"/>
</dbReference>
<dbReference type="CDD" id="cd07067">
    <property type="entry name" value="HP_PGM_like"/>
    <property type="match status" value="1"/>
</dbReference>
<organism evidence="3 4">
    <name type="scientific">Haloferax gibbonsii</name>
    <dbReference type="NCBI Taxonomy" id="35746"/>
    <lineage>
        <taxon>Archaea</taxon>
        <taxon>Methanobacteriati</taxon>
        <taxon>Methanobacteriota</taxon>
        <taxon>Stenosarchaea group</taxon>
        <taxon>Halobacteria</taxon>
        <taxon>Halobacteriales</taxon>
        <taxon>Haloferacaceae</taxon>
        <taxon>Haloferax</taxon>
    </lineage>
</organism>
<dbReference type="GO" id="GO:0016791">
    <property type="term" value="F:phosphatase activity"/>
    <property type="evidence" value="ECO:0007669"/>
    <property type="project" value="TreeGrafter"/>
</dbReference>
<dbReference type="InterPro" id="IPR013078">
    <property type="entry name" value="His_Pase_superF_clade-1"/>
</dbReference>
<protein>
    <submittedName>
        <fullName evidence="3">Phosphoglycerate mutase</fullName>
    </submittedName>
</protein>
<dbReference type="KEGG" id="hgi:ABY42_00895"/>
<dbReference type="EMBL" id="CP011947">
    <property type="protein sequence ID" value="AKU06367.1"/>
    <property type="molecule type" value="Genomic_DNA"/>
</dbReference>
<feature type="binding site" evidence="2">
    <location>
        <position position="59"/>
    </location>
    <ligand>
        <name>substrate</name>
    </ligand>
</feature>
<dbReference type="GeneID" id="25244475"/>
<evidence type="ECO:0000256" key="2">
    <source>
        <dbReference type="PIRSR" id="PIRSR613078-2"/>
    </source>
</evidence>
<dbReference type="PROSITE" id="PS00175">
    <property type="entry name" value="PG_MUTASE"/>
    <property type="match status" value="1"/>
</dbReference>
<dbReference type="Proteomes" id="UP000066124">
    <property type="component" value="Chromosome"/>
</dbReference>
<dbReference type="GO" id="GO:0005737">
    <property type="term" value="C:cytoplasm"/>
    <property type="evidence" value="ECO:0007669"/>
    <property type="project" value="TreeGrafter"/>
</dbReference>
<dbReference type="Pfam" id="PF00300">
    <property type="entry name" value="His_Phos_1"/>
    <property type="match status" value="1"/>
</dbReference>
<name>A0A0K1IP94_HALGI</name>
<proteinExistence type="predicted"/>
<dbReference type="RefSeq" id="WP_050458472.1">
    <property type="nucleotide sequence ID" value="NZ_CP011947.1"/>
</dbReference>
<dbReference type="PANTHER" id="PTHR48100:SF62">
    <property type="entry name" value="GLUCOSYL-3-PHOSPHOGLYCERATE PHOSPHATASE"/>
    <property type="match status" value="1"/>
</dbReference>
<evidence type="ECO:0000313" key="3">
    <source>
        <dbReference type="EMBL" id="AKU06367.1"/>
    </source>
</evidence>
<sequence length="212" mass="23093">MATLLLARHGETTWNRAGRVQGWAPVSLTERGRAQADALAHHVVDSYEVDRLVSSDIERAQETARPIARELGLEPVLDSAWRERDVGSLQGLEFDELTDRYPQYALSAVGTPAARERPPSGESLVEVRRRVLNAHEGLADSLDSDETVLVVSHGAPIRLSLGEVKGLDIVEAMLSQPLDNGGLCEFEVELSDDGDEPSIGVVAENETQFLTT</sequence>
<reference evidence="4" key="1">
    <citation type="journal article" date="2015" name="J. Biotechnol.">
        <title>Complete genome sequence of Haloferax gibbonsii strain ARA6, a potential producer of polyhydroxyalkanoates and halocins isolated from Araruama, Rio de Janeiro, Brasil.</title>
        <authorList>
            <person name="Pinto L.H."/>
            <person name="D'Alincourt Carvalho-Assef A.P."/>
            <person name="Vieira R.P."/>
            <person name="Clementino M.M."/>
            <person name="Albano R.M."/>
        </authorList>
    </citation>
    <scope>NUCLEOTIDE SEQUENCE [LARGE SCALE GENOMIC DNA]</scope>
    <source>
        <strain evidence="4">ARA6</strain>
    </source>
</reference>
<feature type="active site" description="Proton donor/acceptor" evidence="1">
    <location>
        <position position="83"/>
    </location>
</feature>
<dbReference type="InterPro" id="IPR029033">
    <property type="entry name" value="His_PPase_superfam"/>
</dbReference>